<sequence length="282" mass="31042">MDEFRRLQEYAAERYVQVVPEFDMPGHTNAATHAYGALVPGGEPTDRFGGEEVGFSKLSFDLPETEPFLRDVFGDMAAATLGEYVHIGGDEVFTLGAEEYSRFVLLAHEVVTAAGKKVVGWQEIAEAELPAGTVVQYWEVRKDTEPLRRAVAGGAKILLSPADRVYLDMKYDADDVRGQDWGASMPPVELRDSYDWEPDTAVEGVDGDAVVGVEAAIWSERIPDEDTLFMRLLPRLAASAEVAWTPAGARSWEDFASRVARESAGWRERGLAFHASPGVDWA</sequence>
<dbReference type="Pfam" id="PF00728">
    <property type="entry name" value="Glyco_hydro_20"/>
    <property type="match status" value="2"/>
</dbReference>
<evidence type="ECO:0000256" key="2">
    <source>
        <dbReference type="ARBA" id="ARBA00006285"/>
    </source>
</evidence>
<keyword evidence="7" id="KW-1185">Reference proteome</keyword>
<organism evidence="6 7">
    <name type="scientific">Luteimicrobium album</name>
    <dbReference type="NCBI Taxonomy" id="1054550"/>
    <lineage>
        <taxon>Bacteria</taxon>
        <taxon>Bacillati</taxon>
        <taxon>Actinomycetota</taxon>
        <taxon>Actinomycetes</taxon>
        <taxon>Micrococcales</taxon>
        <taxon>Luteimicrobium</taxon>
    </lineage>
</organism>
<protein>
    <recommendedName>
        <fullName evidence="3">beta-N-acetylhexosaminidase</fullName>
        <ecNumber evidence="3">3.2.1.52</ecNumber>
    </recommendedName>
</protein>
<feature type="domain" description="Glycoside hydrolase family 20 catalytic" evidence="5">
    <location>
        <begin position="101"/>
        <end position="246"/>
    </location>
</feature>
<evidence type="ECO:0000256" key="3">
    <source>
        <dbReference type="ARBA" id="ARBA00012663"/>
    </source>
</evidence>
<name>A0ABQ6I4P3_9MICO</name>
<dbReference type="PANTHER" id="PTHR22600:SF57">
    <property type="entry name" value="BETA-N-ACETYLHEXOSAMINIDASE"/>
    <property type="match status" value="1"/>
</dbReference>
<gene>
    <name evidence="6" type="ORF">GCM10025864_25430</name>
</gene>
<evidence type="ECO:0000256" key="1">
    <source>
        <dbReference type="ARBA" id="ARBA00001231"/>
    </source>
</evidence>
<dbReference type="PRINTS" id="PR00738">
    <property type="entry name" value="GLHYDRLASE20"/>
</dbReference>
<feature type="domain" description="Glycoside hydrolase family 20 catalytic" evidence="5">
    <location>
        <begin position="3"/>
        <end position="94"/>
    </location>
</feature>
<dbReference type="Proteomes" id="UP001157091">
    <property type="component" value="Unassembled WGS sequence"/>
</dbReference>
<evidence type="ECO:0000256" key="4">
    <source>
        <dbReference type="ARBA" id="ARBA00022801"/>
    </source>
</evidence>
<evidence type="ECO:0000313" key="7">
    <source>
        <dbReference type="Proteomes" id="UP001157091"/>
    </source>
</evidence>
<evidence type="ECO:0000259" key="5">
    <source>
        <dbReference type="Pfam" id="PF00728"/>
    </source>
</evidence>
<dbReference type="InterPro" id="IPR015883">
    <property type="entry name" value="Glyco_hydro_20_cat"/>
</dbReference>
<accession>A0ABQ6I4P3</accession>
<comment type="caution">
    <text evidence="6">The sequence shown here is derived from an EMBL/GenBank/DDBJ whole genome shotgun (WGS) entry which is preliminary data.</text>
</comment>
<comment type="catalytic activity">
    <reaction evidence="1">
        <text>Hydrolysis of terminal non-reducing N-acetyl-D-hexosamine residues in N-acetyl-beta-D-hexosaminides.</text>
        <dbReference type="EC" id="3.2.1.52"/>
    </reaction>
</comment>
<reference evidence="7" key="1">
    <citation type="journal article" date="2019" name="Int. J. Syst. Evol. Microbiol.">
        <title>The Global Catalogue of Microorganisms (GCM) 10K type strain sequencing project: providing services to taxonomists for standard genome sequencing and annotation.</title>
        <authorList>
            <consortium name="The Broad Institute Genomics Platform"/>
            <consortium name="The Broad Institute Genome Sequencing Center for Infectious Disease"/>
            <person name="Wu L."/>
            <person name="Ma J."/>
        </authorList>
    </citation>
    <scope>NUCLEOTIDE SEQUENCE [LARGE SCALE GENOMIC DNA]</scope>
    <source>
        <strain evidence="7">NBRC 106348</strain>
    </source>
</reference>
<dbReference type="Gene3D" id="3.20.20.80">
    <property type="entry name" value="Glycosidases"/>
    <property type="match status" value="1"/>
</dbReference>
<evidence type="ECO:0000313" key="6">
    <source>
        <dbReference type="EMBL" id="GMA24784.1"/>
    </source>
</evidence>
<proteinExistence type="inferred from homology"/>
<dbReference type="InterPro" id="IPR025705">
    <property type="entry name" value="Beta_hexosaminidase_sua/sub"/>
</dbReference>
<dbReference type="SUPFAM" id="SSF51445">
    <property type="entry name" value="(Trans)glycosidases"/>
    <property type="match status" value="1"/>
</dbReference>
<dbReference type="EC" id="3.2.1.52" evidence="3"/>
<keyword evidence="4" id="KW-0378">Hydrolase</keyword>
<dbReference type="PANTHER" id="PTHR22600">
    <property type="entry name" value="BETA-HEXOSAMINIDASE"/>
    <property type="match status" value="1"/>
</dbReference>
<comment type="similarity">
    <text evidence="2">Belongs to the glycosyl hydrolase 20 family.</text>
</comment>
<dbReference type="EMBL" id="BSUK01000001">
    <property type="protein sequence ID" value="GMA24784.1"/>
    <property type="molecule type" value="Genomic_DNA"/>
</dbReference>
<dbReference type="InterPro" id="IPR017853">
    <property type="entry name" value="GH"/>
</dbReference>